<dbReference type="FunFam" id="3.40.50.920:FF:000002">
    <property type="entry name" value="1-deoxy-D-xylulose-5-phosphate synthase"/>
    <property type="match status" value="1"/>
</dbReference>
<keyword evidence="8 11" id="KW-0786">Thiamine pyrophosphate</keyword>
<feature type="binding site" evidence="11">
    <location>
        <position position="180"/>
    </location>
    <ligand>
        <name>Mg(2+)</name>
        <dbReference type="ChEBI" id="CHEBI:18420"/>
    </ligand>
</feature>
<comment type="similarity">
    <text evidence="2 11">Belongs to the transketolase family. DXPS subfamily.</text>
</comment>
<feature type="binding site" evidence="11">
    <location>
        <position position="180"/>
    </location>
    <ligand>
        <name>thiamine diphosphate</name>
        <dbReference type="ChEBI" id="CHEBI:58937"/>
    </ligand>
</feature>
<dbReference type="OrthoDB" id="9803371at2"/>
<dbReference type="InterPro" id="IPR009014">
    <property type="entry name" value="Transketo_C/PFOR_II"/>
</dbReference>
<dbReference type="PROSITE" id="PS00801">
    <property type="entry name" value="TRANSKETOLASE_1"/>
    <property type="match status" value="1"/>
</dbReference>
<keyword evidence="14" id="KW-1185">Reference proteome</keyword>
<dbReference type="GO" id="GO:0030976">
    <property type="term" value="F:thiamine pyrophosphate binding"/>
    <property type="evidence" value="ECO:0007669"/>
    <property type="project" value="UniProtKB-UniRule"/>
</dbReference>
<dbReference type="SUPFAM" id="SSF52518">
    <property type="entry name" value="Thiamin diphosphate-binding fold (THDP-binding)"/>
    <property type="match status" value="2"/>
</dbReference>
<dbReference type="InterPro" id="IPR005477">
    <property type="entry name" value="Dxylulose-5-P_synthase"/>
</dbReference>
<dbReference type="InterPro" id="IPR033248">
    <property type="entry name" value="Transketolase_C"/>
</dbReference>
<evidence type="ECO:0000313" key="13">
    <source>
        <dbReference type="EMBL" id="QCK86388.1"/>
    </source>
</evidence>
<comment type="catalytic activity">
    <reaction evidence="11">
        <text>D-glyceraldehyde 3-phosphate + pyruvate + H(+) = 1-deoxy-D-xylulose 5-phosphate + CO2</text>
        <dbReference type="Rhea" id="RHEA:12605"/>
        <dbReference type="ChEBI" id="CHEBI:15361"/>
        <dbReference type="ChEBI" id="CHEBI:15378"/>
        <dbReference type="ChEBI" id="CHEBI:16526"/>
        <dbReference type="ChEBI" id="CHEBI:57792"/>
        <dbReference type="ChEBI" id="CHEBI:59776"/>
        <dbReference type="EC" id="2.2.1.7"/>
    </reaction>
</comment>
<dbReference type="Pfam" id="PF13292">
    <property type="entry name" value="DXP_synthase_N"/>
    <property type="match status" value="1"/>
</dbReference>
<dbReference type="GO" id="GO:0008661">
    <property type="term" value="F:1-deoxy-D-xylulose-5-phosphate synthase activity"/>
    <property type="evidence" value="ECO:0007669"/>
    <property type="project" value="UniProtKB-UniRule"/>
</dbReference>
<dbReference type="NCBIfam" id="TIGR00204">
    <property type="entry name" value="dxs"/>
    <property type="match status" value="1"/>
</dbReference>
<dbReference type="Pfam" id="PF02779">
    <property type="entry name" value="Transket_pyr"/>
    <property type="match status" value="1"/>
</dbReference>
<comment type="cofactor">
    <cofactor evidence="11">
        <name>Mg(2+)</name>
        <dbReference type="ChEBI" id="CHEBI:18420"/>
    </cofactor>
    <text evidence="11">Binds 1 Mg(2+) ion per subunit.</text>
</comment>
<dbReference type="Pfam" id="PF02780">
    <property type="entry name" value="Transketolase_C"/>
    <property type="match status" value="1"/>
</dbReference>
<dbReference type="SMART" id="SM00861">
    <property type="entry name" value="Transket_pyr"/>
    <property type="match status" value="1"/>
</dbReference>
<evidence type="ECO:0000256" key="3">
    <source>
        <dbReference type="ARBA" id="ARBA00011738"/>
    </source>
</evidence>
<dbReference type="GO" id="GO:0016114">
    <property type="term" value="P:terpenoid biosynthetic process"/>
    <property type="evidence" value="ECO:0007669"/>
    <property type="project" value="UniProtKB-UniRule"/>
</dbReference>
<name>A0A4D7QGM3_9HYPH</name>
<feature type="binding site" evidence="11">
    <location>
        <position position="289"/>
    </location>
    <ligand>
        <name>thiamine diphosphate</name>
        <dbReference type="ChEBI" id="CHEBI:58937"/>
    </ligand>
</feature>
<evidence type="ECO:0000259" key="12">
    <source>
        <dbReference type="SMART" id="SM00861"/>
    </source>
</evidence>
<comment type="pathway">
    <text evidence="1 11">Metabolic intermediate biosynthesis; 1-deoxy-D-xylulose 5-phosphate biosynthesis; 1-deoxy-D-xylulose 5-phosphate from D-glyceraldehyde 3-phosphate and pyruvate: step 1/1.</text>
</comment>
<evidence type="ECO:0000256" key="1">
    <source>
        <dbReference type="ARBA" id="ARBA00004980"/>
    </source>
</evidence>
<dbReference type="Proteomes" id="UP000298588">
    <property type="component" value="Chromosome"/>
</dbReference>
<dbReference type="NCBIfam" id="NF003933">
    <property type="entry name" value="PRK05444.2-2"/>
    <property type="match status" value="1"/>
</dbReference>
<keyword evidence="7 11" id="KW-0784">Thiamine biosynthesis</keyword>
<evidence type="ECO:0000256" key="5">
    <source>
        <dbReference type="ARBA" id="ARBA00022723"/>
    </source>
</evidence>
<feature type="binding site" evidence="11">
    <location>
        <begin position="152"/>
        <end position="153"/>
    </location>
    <ligand>
        <name>thiamine diphosphate</name>
        <dbReference type="ChEBI" id="CHEBI:58937"/>
    </ligand>
</feature>
<dbReference type="AlphaFoldDB" id="A0A4D7QGM3"/>
<feature type="binding site" evidence="11">
    <location>
        <begin position="120"/>
        <end position="122"/>
    </location>
    <ligand>
        <name>thiamine diphosphate</name>
        <dbReference type="ChEBI" id="CHEBI:58937"/>
    </ligand>
</feature>
<dbReference type="SUPFAM" id="SSF52922">
    <property type="entry name" value="TK C-terminal domain-like"/>
    <property type="match status" value="1"/>
</dbReference>
<dbReference type="UniPathway" id="UPA00064">
    <property type="reaction ID" value="UER00091"/>
</dbReference>
<dbReference type="CDD" id="cd07033">
    <property type="entry name" value="TPP_PYR_DXS_TK_like"/>
    <property type="match status" value="1"/>
</dbReference>
<dbReference type="PROSITE" id="PS00802">
    <property type="entry name" value="TRANSKETOLASE_2"/>
    <property type="match status" value="1"/>
</dbReference>
<comment type="cofactor">
    <cofactor evidence="11">
        <name>thiamine diphosphate</name>
        <dbReference type="ChEBI" id="CHEBI:58937"/>
    </cofactor>
    <text evidence="11">Binds 1 thiamine pyrophosphate per subunit.</text>
</comment>
<evidence type="ECO:0000256" key="4">
    <source>
        <dbReference type="ARBA" id="ARBA00022679"/>
    </source>
</evidence>
<feature type="binding site" evidence="11">
    <location>
        <position position="371"/>
    </location>
    <ligand>
        <name>thiamine diphosphate</name>
        <dbReference type="ChEBI" id="CHEBI:58937"/>
    </ligand>
</feature>
<dbReference type="Gene3D" id="3.40.50.920">
    <property type="match status" value="1"/>
</dbReference>
<dbReference type="InterPro" id="IPR020826">
    <property type="entry name" value="Transketolase_BS"/>
</dbReference>
<keyword evidence="9 11" id="KW-0414">Isoprene biosynthesis</keyword>
<gene>
    <name evidence="11" type="primary">dxs</name>
    <name evidence="13" type="ORF">E8L99_11800</name>
</gene>
<dbReference type="GO" id="GO:0019288">
    <property type="term" value="P:isopentenyl diphosphate biosynthetic process, methylerythritol 4-phosphate pathway"/>
    <property type="evidence" value="ECO:0007669"/>
    <property type="project" value="UniProtKB-ARBA"/>
</dbReference>
<sequence>MTDRPVTPLLDTLRSPADLRRLAEHQVRQVADELRAETISAVSVTGGHLGAGLGVVELTAALHYVFDTPRDRIIWDVGHQAYPHKILTGRRERIRTLRQAGGLSGFTKRSESEYDPFGAAHSSTSISAGLGMAVARDLKGEKNNVIAVIGDGAMSAGMAYEAMNNAGARHERLIVILNDNDMSIAPPVGAMSAYLARLGSGRTYLKLRDIGKQLTKRLGKTIDRTVTRAVEHARGFVTGGTLFEELGFYYVGPIDGHNLDHLLPVLKNVRDADFGPILVHVVTQKGKGYPPAEETADKLHAVAKFDVITGAQVKAKANAPSYTKVFGESLVKEAAKDDRIVAITAAMPSGTGVDLFEKAYPARTFDVGIAEQHAVTFAAGLASEGFKPFCAIYSTFLQRAYDQVVHDVALQKLPVRFPIDRAGLVGADGATHAGSFDVAYLGCLPGMVVMAAGDEAELVHMVATAAAFDEGPIAFRYPRGEGMGVDMPEFGVPLEIGRGRIVKEGTRIALMSFGTRLGECLKAAEELGTLGLSTTVADARFAKPLDMDMIGRLVREHEVLITIEEGSVGGFGSFVLHALSDNGLLDGRCRVRSMVLPDVYLDHDKPEAMYARAGLDARGIVTKVFEALGREAVPGALTA</sequence>
<feature type="binding site" evidence="11">
    <location>
        <position position="79"/>
    </location>
    <ligand>
        <name>thiamine diphosphate</name>
        <dbReference type="ChEBI" id="CHEBI:58937"/>
    </ligand>
</feature>
<feature type="domain" description="Transketolase-like pyrimidine-binding" evidence="12">
    <location>
        <begin position="320"/>
        <end position="485"/>
    </location>
</feature>
<evidence type="ECO:0000256" key="7">
    <source>
        <dbReference type="ARBA" id="ARBA00022977"/>
    </source>
</evidence>
<comment type="function">
    <text evidence="10 11">Catalyzes the acyloin condensation reaction between C atoms 2 and 3 of pyruvate and glyceraldehyde 3-phosphate to yield 1-deoxy-D-xylulose-5-phosphate (DXP).</text>
</comment>
<dbReference type="EMBL" id="CP039865">
    <property type="protein sequence ID" value="QCK86388.1"/>
    <property type="molecule type" value="Genomic_DNA"/>
</dbReference>
<dbReference type="KEGG" id="paqt:E8L99_11800"/>
<evidence type="ECO:0000256" key="10">
    <source>
        <dbReference type="ARBA" id="ARBA00055605"/>
    </source>
</evidence>
<dbReference type="PANTHER" id="PTHR43322">
    <property type="entry name" value="1-D-DEOXYXYLULOSE 5-PHOSPHATE SYNTHASE-RELATED"/>
    <property type="match status" value="1"/>
</dbReference>
<dbReference type="HAMAP" id="MF_00315">
    <property type="entry name" value="DXP_synth"/>
    <property type="match status" value="1"/>
</dbReference>
<accession>A0A4D7QGM3</accession>
<reference evidence="13 14" key="1">
    <citation type="submission" date="2019-04" db="EMBL/GenBank/DDBJ databases">
        <title>Phreatobacter aquaticus sp. nov.</title>
        <authorList>
            <person name="Choi A."/>
            <person name="Baek K."/>
        </authorList>
    </citation>
    <scope>NUCLEOTIDE SEQUENCE [LARGE SCALE GENOMIC DNA]</scope>
    <source>
        <strain evidence="13 14">NMCR1094</strain>
    </source>
</reference>
<dbReference type="InterPro" id="IPR029061">
    <property type="entry name" value="THDP-binding"/>
</dbReference>
<evidence type="ECO:0000256" key="8">
    <source>
        <dbReference type="ARBA" id="ARBA00023052"/>
    </source>
</evidence>
<evidence type="ECO:0000256" key="9">
    <source>
        <dbReference type="ARBA" id="ARBA00023229"/>
    </source>
</evidence>
<keyword evidence="5 11" id="KW-0479">Metal-binding</keyword>
<proteinExistence type="inferred from homology"/>
<dbReference type="CDD" id="cd02007">
    <property type="entry name" value="TPP_DXS"/>
    <property type="match status" value="1"/>
</dbReference>
<dbReference type="InterPro" id="IPR049557">
    <property type="entry name" value="Transketolase_CS"/>
</dbReference>
<organism evidence="13 14">
    <name type="scientific">Phreatobacter aquaticus</name>
    <dbReference type="NCBI Taxonomy" id="2570229"/>
    <lineage>
        <taxon>Bacteria</taxon>
        <taxon>Pseudomonadati</taxon>
        <taxon>Pseudomonadota</taxon>
        <taxon>Alphaproteobacteria</taxon>
        <taxon>Hyphomicrobiales</taxon>
        <taxon>Phreatobacteraceae</taxon>
        <taxon>Phreatobacter</taxon>
    </lineage>
</organism>
<dbReference type="Gene3D" id="3.40.50.970">
    <property type="match status" value="2"/>
</dbReference>
<protein>
    <recommendedName>
        <fullName evidence="11">1-deoxy-D-xylulose-5-phosphate synthase</fullName>
        <ecNumber evidence="11">2.2.1.7</ecNumber>
    </recommendedName>
    <alternativeName>
        <fullName evidence="11">1-deoxyxylulose-5-phosphate synthase</fullName>
        <shortName evidence="11">DXP synthase</shortName>
        <shortName evidence="11">DXPS</shortName>
    </alternativeName>
</protein>
<dbReference type="PANTHER" id="PTHR43322:SF5">
    <property type="entry name" value="1-DEOXY-D-XYLULOSE-5-PHOSPHATE SYNTHASE, CHLOROPLASTIC"/>
    <property type="match status" value="1"/>
</dbReference>
<dbReference type="FunFam" id="3.40.50.970:FF:000005">
    <property type="entry name" value="1-deoxy-D-xylulose-5-phosphate synthase"/>
    <property type="match status" value="1"/>
</dbReference>
<dbReference type="GO" id="GO:0009228">
    <property type="term" value="P:thiamine biosynthetic process"/>
    <property type="evidence" value="ECO:0007669"/>
    <property type="project" value="UniProtKB-UniRule"/>
</dbReference>
<evidence type="ECO:0000256" key="11">
    <source>
        <dbReference type="HAMAP-Rule" id="MF_00315"/>
    </source>
</evidence>
<dbReference type="InterPro" id="IPR005475">
    <property type="entry name" value="Transketolase-like_Pyr-bd"/>
</dbReference>
<evidence type="ECO:0000256" key="2">
    <source>
        <dbReference type="ARBA" id="ARBA00011081"/>
    </source>
</evidence>
<comment type="subunit">
    <text evidence="3 11">Homodimer.</text>
</comment>
<feature type="binding site" evidence="11">
    <location>
        <position position="151"/>
    </location>
    <ligand>
        <name>Mg(2+)</name>
        <dbReference type="ChEBI" id="CHEBI:18420"/>
    </ligand>
</feature>
<dbReference type="GO" id="GO:0000287">
    <property type="term" value="F:magnesium ion binding"/>
    <property type="evidence" value="ECO:0007669"/>
    <property type="project" value="UniProtKB-UniRule"/>
</dbReference>
<keyword evidence="6 11" id="KW-0460">Magnesium</keyword>
<evidence type="ECO:0000256" key="6">
    <source>
        <dbReference type="ARBA" id="ARBA00022842"/>
    </source>
</evidence>
<dbReference type="EC" id="2.2.1.7" evidence="11"/>
<keyword evidence="4 11" id="KW-0808">Transferase</keyword>
<evidence type="ECO:0000313" key="14">
    <source>
        <dbReference type="Proteomes" id="UP000298588"/>
    </source>
</evidence>